<feature type="transmembrane region" description="Helical" evidence="14">
    <location>
        <begin position="177"/>
        <end position="196"/>
    </location>
</feature>
<feature type="transmembrane region" description="Helical" evidence="14">
    <location>
        <begin position="303"/>
        <end position="322"/>
    </location>
</feature>
<dbReference type="PANTHER" id="PTHR12646">
    <property type="entry name" value="NOT56 - RELATED"/>
    <property type="match status" value="1"/>
</dbReference>
<dbReference type="UniPathway" id="UPA00378"/>
<dbReference type="EMBL" id="CCBQ010000042">
    <property type="protein sequence ID" value="CDO95035.1"/>
    <property type="molecule type" value="Genomic_DNA"/>
</dbReference>
<dbReference type="PANTHER" id="PTHR12646:SF0">
    <property type="entry name" value="DOL-P-MAN:MAN(5)GLCNAC(2)-PP-DOL ALPHA-1,3-MANNOSYLTRANSFERASE"/>
    <property type="match status" value="1"/>
</dbReference>
<name>A0A0A8LA21_9SACH</name>
<evidence type="ECO:0000256" key="11">
    <source>
        <dbReference type="ARBA" id="ARBA00044743"/>
    </source>
</evidence>
<protein>
    <recommendedName>
        <fullName evidence="4 14">Dol-P-Man:Man(5)GlcNAc(2)-PP-Dol alpha-1,3-mannosyltransferase</fullName>
        <ecNumber evidence="3 14">2.4.1.258</ecNumber>
    </recommendedName>
    <alternativeName>
        <fullName evidence="14">Dol-P-Man-dependent alpha(1-3)-mannosyltransferase</fullName>
    </alternativeName>
</protein>
<keyword evidence="5 14" id="KW-0328">Glycosyltransferase</keyword>
<evidence type="ECO:0000313" key="16">
    <source>
        <dbReference type="Proteomes" id="UP000031516"/>
    </source>
</evidence>
<comment type="function">
    <text evidence="11 14">Dol-P-Man:Man(5)GlcNAc(2)-PP-Dol alpha-1,3-mannosyltransferase that operates in the biosynthetic pathway of dolichol-linked oligosaccharides, the glycan precursors employed in protein asparagine (N)-glycosylation. The assembly of dolichol-linked oligosaccharides begins on the cytosolic side of the endoplasmic reticulum membrane and finishes in its lumen. The sequential addition of sugars to dolichol pyrophosphate produces dolichol-linked oligosaccharides containing fourteen sugars, including two GlcNAcs, nine mannoses and three glucoses. Once assembled, the oligosaccharide is transferred from the lipid to nascent proteins by oligosaccharyltransferases. In the lumen of the endoplasmic reticulum, adds the first dolichyl beta-D-mannosyl phosphate derived mannose in an alpha-1,3 linkage to Man(5)GlcNAc(2)-PP-dolichol to produce Man(6)GlcNAc(2)-PP-dolichol.</text>
</comment>
<feature type="transmembrane region" description="Helical" evidence="14">
    <location>
        <begin position="246"/>
        <end position="265"/>
    </location>
</feature>
<organism evidence="15 16">
    <name type="scientific">Kluyveromyces dobzhanskii CBS 2104</name>
    <dbReference type="NCBI Taxonomy" id="1427455"/>
    <lineage>
        <taxon>Eukaryota</taxon>
        <taxon>Fungi</taxon>
        <taxon>Dikarya</taxon>
        <taxon>Ascomycota</taxon>
        <taxon>Saccharomycotina</taxon>
        <taxon>Saccharomycetes</taxon>
        <taxon>Saccharomycetales</taxon>
        <taxon>Saccharomycetaceae</taxon>
        <taxon>Kluyveromyces</taxon>
    </lineage>
</organism>
<evidence type="ECO:0000256" key="2">
    <source>
        <dbReference type="ARBA" id="ARBA00004922"/>
    </source>
</evidence>
<keyword evidence="8 14" id="KW-0256">Endoplasmic reticulum</keyword>
<sequence length="469" mass="53705">MSNEHEETVAAVAMGSADQQSKEFVRPEFTPIQDLVDGFNYLMWDPRATAITMPLLLLLESITMKVIQKKVSYTEIDYTAYMEQIWAIQNGERDYSKISGGTGPLVYPAGHVLIYKAMEWASDGLNNVEQAQGLFRYLYLITLLIQFVCFSLLNVPSGYVVLAVLSKRLHSIYVLRLFNDCFTTLFVSISVLAMLLSAKYKMRGIPVLLGSTFYSIAVSIKMNALLYLPGVLLSVYLLERGNTLQIALNVATMAVWQIAVATPFWKEYPKEYIQGAFNFGRQFMYKWSVNWQMLDEESFVNPIFHRTLLVSHVTVLLTFLFYKMLPRELTPSQLLRMAKSNLLHPFTDVVPRKVPVSPSQIAYILLTSNYIGILFSRSLHYQFLSWYHWTLPVLLHWARMPYILTVAWYLAHEWCWNSYPPNATQSTILHACNTALVLAIFLRALPAALPVTEARFTRLDVKEGHEKAE</sequence>
<proteinExistence type="inferred from homology"/>
<accession>A0A0A8LA21</accession>
<feature type="transmembrane region" description="Helical" evidence="14">
    <location>
        <begin position="216"/>
        <end position="239"/>
    </location>
</feature>
<dbReference type="OrthoDB" id="20028at2759"/>
<evidence type="ECO:0000256" key="12">
    <source>
        <dbReference type="ARBA" id="ARBA00049506"/>
    </source>
</evidence>
<evidence type="ECO:0000256" key="9">
    <source>
        <dbReference type="ARBA" id="ARBA00022989"/>
    </source>
</evidence>
<comment type="pathway">
    <text evidence="2 14">Protein modification; protein glycosylation.</text>
</comment>
<keyword evidence="6 14" id="KW-0808">Transferase</keyword>
<comment type="caution">
    <text evidence="15">The sequence shown here is derived from an EMBL/GenBank/DDBJ whole genome shotgun (WGS) entry which is preliminary data.</text>
</comment>
<dbReference type="AlphaFoldDB" id="A0A0A8LA21"/>
<evidence type="ECO:0000256" key="10">
    <source>
        <dbReference type="ARBA" id="ARBA00023136"/>
    </source>
</evidence>
<dbReference type="Proteomes" id="UP000031516">
    <property type="component" value="Unassembled WGS sequence"/>
</dbReference>
<keyword evidence="7 14" id="KW-0812">Transmembrane</keyword>
<reference evidence="15 16" key="1">
    <citation type="submission" date="2014-03" db="EMBL/GenBank/DDBJ databases">
        <title>The genome of Kluyveromyces dobzhanskii.</title>
        <authorList>
            <person name="Nystedt B."/>
            <person name="Astrom S."/>
        </authorList>
    </citation>
    <scope>NUCLEOTIDE SEQUENCE [LARGE SCALE GENOMIC DNA]</scope>
    <source>
        <strain evidence="15 16">CBS 2104</strain>
    </source>
</reference>
<evidence type="ECO:0000256" key="3">
    <source>
        <dbReference type="ARBA" id="ARBA00011964"/>
    </source>
</evidence>
<dbReference type="Pfam" id="PF05208">
    <property type="entry name" value="ALG3"/>
    <property type="match status" value="1"/>
</dbReference>
<comment type="catalytic activity">
    <reaction evidence="12 14">
        <text>an alpha-D-Man-(1-&gt;2)-alpha-D-Man-(1-&gt;2)-alpha-D-Man-(1-&gt;3)-[alpha-D-Man-(1-&gt;6)]-beta-D-Man-(1-&gt;4)-beta-D-GlcNAc-(1-&gt;4)-alpha-D-GlcNAc-diphospho-di-trans,poly-cis-dolichol + a di-trans,poly-cis-dolichyl beta-D-mannosyl phosphate = an alpha-D-Man-(1-&gt;2)-alpha-D-Man-(1-&gt;2)-alpha-D-Man-(1-&gt;3)-[alpha-D-Man-(1-&gt;3)-alpha-D-Man-(1-&gt;6)]-beta-D-Man-(1-&gt;4)-beta-D-GlcNAc-(1-&gt;4)-alpha-D-GlcNAc-diphospho-di-trans,poly-cis-dolichol + a di-trans,poly-cis-dolichyl phosphate + H(+)</text>
        <dbReference type="Rhea" id="RHEA:29527"/>
        <dbReference type="Rhea" id="RHEA-COMP:19498"/>
        <dbReference type="Rhea" id="RHEA-COMP:19501"/>
        <dbReference type="Rhea" id="RHEA-COMP:19516"/>
        <dbReference type="Rhea" id="RHEA-COMP:19517"/>
        <dbReference type="ChEBI" id="CHEBI:15378"/>
        <dbReference type="ChEBI" id="CHEBI:57683"/>
        <dbReference type="ChEBI" id="CHEBI:58211"/>
        <dbReference type="ChEBI" id="CHEBI:132515"/>
        <dbReference type="ChEBI" id="CHEBI:132516"/>
        <dbReference type="EC" id="2.4.1.258"/>
    </reaction>
    <physiologicalReaction direction="left-to-right" evidence="12 14">
        <dbReference type="Rhea" id="RHEA:29528"/>
    </physiologicalReaction>
</comment>
<evidence type="ECO:0000256" key="14">
    <source>
        <dbReference type="RuleBase" id="RU364047"/>
    </source>
</evidence>
<evidence type="ECO:0000256" key="13">
    <source>
        <dbReference type="ARBA" id="ARBA00093457"/>
    </source>
</evidence>
<keyword evidence="16" id="KW-1185">Reference proteome</keyword>
<feature type="transmembrane region" description="Helical" evidence="14">
    <location>
        <begin position="137"/>
        <end position="165"/>
    </location>
</feature>
<dbReference type="InterPro" id="IPR007873">
    <property type="entry name" value="Glycosyltransferase_ALG3"/>
</dbReference>
<dbReference type="EC" id="2.4.1.258" evidence="3 14"/>
<evidence type="ECO:0000256" key="4">
    <source>
        <dbReference type="ARBA" id="ARBA00015561"/>
    </source>
</evidence>
<evidence type="ECO:0000256" key="8">
    <source>
        <dbReference type="ARBA" id="ARBA00022824"/>
    </source>
</evidence>
<dbReference type="GO" id="GO:0005789">
    <property type="term" value="C:endoplasmic reticulum membrane"/>
    <property type="evidence" value="ECO:0007669"/>
    <property type="project" value="UniProtKB-SubCell"/>
</dbReference>
<evidence type="ECO:0000256" key="1">
    <source>
        <dbReference type="ARBA" id="ARBA00004477"/>
    </source>
</evidence>
<dbReference type="GO" id="GO:0052925">
    <property type="term" value="F:dol-P-Man:Man(5)GlcNAc(2)-PP-Dol alpha-1,3-mannosyltransferase activity"/>
    <property type="evidence" value="ECO:0007669"/>
    <property type="project" value="UniProtKB-EC"/>
</dbReference>
<evidence type="ECO:0000256" key="5">
    <source>
        <dbReference type="ARBA" id="ARBA00022676"/>
    </source>
</evidence>
<evidence type="ECO:0000313" key="15">
    <source>
        <dbReference type="EMBL" id="CDO95035.1"/>
    </source>
</evidence>
<keyword evidence="9 14" id="KW-1133">Transmembrane helix</keyword>
<keyword evidence="10 14" id="KW-0472">Membrane</keyword>
<evidence type="ECO:0000256" key="7">
    <source>
        <dbReference type="ARBA" id="ARBA00022692"/>
    </source>
</evidence>
<gene>
    <name evidence="15" type="ORF">KLDO_g3283</name>
</gene>
<comment type="subcellular location">
    <subcellularLocation>
        <location evidence="1 14">Endoplasmic reticulum membrane</location>
        <topology evidence="1 14">Multi-pass membrane protein</topology>
    </subcellularLocation>
</comment>
<comment type="similarity">
    <text evidence="13">Belongs to the glycosyltransferase ALG3 family.</text>
</comment>
<evidence type="ECO:0000256" key="6">
    <source>
        <dbReference type="ARBA" id="ARBA00022679"/>
    </source>
</evidence>